<evidence type="ECO:0000313" key="2">
    <source>
        <dbReference type="Proteomes" id="UP000000768"/>
    </source>
</evidence>
<name>A0A1B6Q7W8_SORBI</name>
<dbReference type="EMBL" id="CM000762">
    <property type="protein sequence ID" value="KXG34024.1"/>
    <property type="molecule type" value="Genomic_DNA"/>
</dbReference>
<organism evidence="1 2">
    <name type="scientific">Sorghum bicolor</name>
    <name type="common">Sorghum</name>
    <name type="synonym">Sorghum vulgare</name>
    <dbReference type="NCBI Taxonomy" id="4558"/>
    <lineage>
        <taxon>Eukaryota</taxon>
        <taxon>Viridiplantae</taxon>
        <taxon>Streptophyta</taxon>
        <taxon>Embryophyta</taxon>
        <taxon>Tracheophyta</taxon>
        <taxon>Spermatophyta</taxon>
        <taxon>Magnoliopsida</taxon>
        <taxon>Liliopsida</taxon>
        <taxon>Poales</taxon>
        <taxon>Poaceae</taxon>
        <taxon>PACMAD clade</taxon>
        <taxon>Panicoideae</taxon>
        <taxon>Andropogonodae</taxon>
        <taxon>Andropogoneae</taxon>
        <taxon>Sorghinae</taxon>
        <taxon>Sorghum</taxon>
    </lineage>
</organism>
<reference evidence="1 2" key="1">
    <citation type="journal article" date="2009" name="Nature">
        <title>The Sorghum bicolor genome and the diversification of grasses.</title>
        <authorList>
            <person name="Paterson A.H."/>
            <person name="Bowers J.E."/>
            <person name="Bruggmann R."/>
            <person name="Dubchak I."/>
            <person name="Grimwood J."/>
            <person name="Gundlach H."/>
            <person name="Haberer G."/>
            <person name="Hellsten U."/>
            <person name="Mitros T."/>
            <person name="Poliakov A."/>
            <person name="Schmutz J."/>
            <person name="Spannagl M."/>
            <person name="Tang H."/>
            <person name="Wang X."/>
            <person name="Wicker T."/>
            <person name="Bharti A.K."/>
            <person name="Chapman J."/>
            <person name="Feltus F.A."/>
            <person name="Gowik U."/>
            <person name="Grigoriev I.V."/>
            <person name="Lyons E."/>
            <person name="Maher C.A."/>
            <person name="Martis M."/>
            <person name="Narechania A."/>
            <person name="Otillar R.P."/>
            <person name="Penning B.W."/>
            <person name="Salamov A.A."/>
            <person name="Wang Y."/>
            <person name="Zhang L."/>
            <person name="Carpita N.C."/>
            <person name="Freeling M."/>
            <person name="Gingle A.R."/>
            <person name="Hash C.T."/>
            <person name="Keller B."/>
            <person name="Klein P."/>
            <person name="Kresovich S."/>
            <person name="McCann M.C."/>
            <person name="Ming R."/>
            <person name="Peterson D.G."/>
            <person name="Mehboob-ur-Rahman"/>
            <person name="Ware D."/>
            <person name="Westhoff P."/>
            <person name="Mayer K.F."/>
            <person name="Messing J."/>
            <person name="Rokhsar D.S."/>
        </authorList>
    </citation>
    <scope>NUCLEOTIDE SEQUENCE [LARGE SCALE GENOMIC DNA]</scope>
    <source>
        <strain evidence="2">cv. BTx623</strain>
    </source>
</reference>
<sequence>MTCMAVVSGLSFLLSLNLRCLSCLFFEAVGL</sequence>
<gene>
    <name evidence="1" type="ORF">SORBI_3003G409500</name>
</gene>
<proteinExistence type="predicted"/>
<accession>A0A1B6Q7W8</accession>
<evidence type="ECO:0000313" key="1">
    <source>
        <dbReference type="EMBL" id="KXG34024.1"/>
    </source>
</evidence>
<dbReference type="InParanoid" id="A0A1B6Q7W8"/>
<dbReference type="AlphaFoldDB" id="A0A1B6Q7W8"/>
<reference evidence="2" key="2">
    <citation type="journal article" date="2018" name="Plant J.">
        <title>The Sorghum bicolor reference genome: improved assembly, gene annotations, a transcriptome atlas, and signatures of genome organization.</title>
        <authorList>
            <person name="McCormick R.F."/>
            <person name="Truong S.K."/>
            <person name="Sreedasyam A."/>
            <person name="Jenkins J."/>
            <person name="Shu S."/>
            <person name="Sims D."/>
            <person name="Kennedy M."/>
            <person name="Amirebrahimi M."/>
            <person name="Weers B.D."/>
            <person name="McKinley B."/>
            <person name="Mattison A."/>
            <person name="Morishige D.T."/>
            <person name="Grimwood J."/>
            <person name="Schmutz J."/>
            <person name="Mullet J.E."/>
        </authorList>
    </citation>
    <scope>NUCLEOTIDE SEQUENCE [LARGE SCALE GENOMIC DNA]</scope>
    <source>
        <strain evidence="2">cv. BTx623</strain>
    </source>
</reference>
<keyword evidence="2" id="KW-1185">Reference proteome</keyword>
<dbReference type="Gramene" id="KXG34024">
    <property type="protein sequence ID" value="KXG34024"/>
    <property type="gene ID" value="SORBI_3003G409500"/>
</dbReference>
<protein>
    <submittedName>
        <fullName evidence="1">Uncharacterized protein</fullName>
    </submittedName>
</protein>
<dbReference type="Proteomes" id="UP000000768">
    <property type="component" value="Chromosome 3"/>
</dbReference>